<name>A0A5D6UXG4_9BACT</name>
<organism evidence="2 3">
    <name type="scientific">Hymenobacter lutimineralis</name>
    <dbReference type="NCBI Taxonomy" id="2606448"/>
    <lineage>
        <taxon>Bacteria</taxon>
        <taxon>Pseudomonadati</taxon>
        <taxon>Bacteroidota</taxon>
        <taxon>Cytophagia</taxon>
        <taxon>Cytophagales</taxon>
        <taxon>Hymenobacteraceae</taxon>
        <taxon>Hymenobacter</taxon>
    </lineage>
</organism>
<proteinExistence type="predicted"/>
<evidence type="ECO:0000313" key="3">
    <source>
        <dbReference type="Proteomes" id="UP000322791"/>
    </source>
</evidence>
<dbReference type="EMBL" id="VTHL01000016">
    <property type="protein sequence ID" value="TYZ07588.1"/>
    <property type="molecule type" value="Genomic_DNA"/>
</dbReference>
<evidence type="ECO:0000313" key="2">
    <source>
        <dbReference type="EMBL" id="TYZ07588.1"/>
    </source>
</evidence>
<protein>
    <submittedName>
        <fullName evidence="2">Transposase</fullName>
    </submittedName>
</protein>
<dbReference type="Pfam" id="PF13340">
    <property type="entry name" value="DUF4096"/>
    <property type="match status" value="1"/>
</dbReference>
<reference evidence="2 3" key="1">
    <citation type="submission" date="2019-08" db="EMBL/GenBank/DDBJ databases">
        <authorList>
            <person name="Seo M.-J."/>
        </authorList>
    </citation>
    <scope>NUCLEOTIDE SEQUENCE [LARGE SCALE GENOMIC DNA]</scope>
    <source>
        <strain evidence="2 3">KIGAM108</strain>
    </source>
</reference>
<sequence length="78" mass="8540">MVDGYLPRTGSQWQVIQSLLPAQRRRRLCLRHVFNALLYVCRTGCQWRALPAVFALDGGVLLLPLAAPGAAATAQQGH</sequence>
<feature type="domain" description="Insertion element IS402-like" evidence="1">
    <location>
        <begin position="11"/>
        <end position="54"/>
    </location>
</feature>
<comment type="caution">
    <text evidence="2">The sequence shown here is derived from an EMBL/GenBank/DDBJ whole genome shotgun (WGS) entry which is preliminary data.</text>
</comment>
<evidence type="ECO:0000259" key="1">
    <source>
        <dbReference type="Pfam" id="PF13340"/>
    </source>
</evidence>
<dbReference type="InterPro" id="IPR025161">
    <property type="entry name" value="IS402-like_dom"/>
</dbReference>
<dbReference type="Proteomes" id="UP000322791">
    <property type="component" value="Unassembled WGS sequence"/>
</dbReference>
<keyword evidence="3" id="KW-1185">Reference proteome</keyword>
<gene>
    <name evidence="2" type="ORF">FY528_14590</name>
</gene>
<accession>A0A5D6UXG4</accession>
<dbReference type="AlphaFoldDB" id="A0A5D6UXG4"/>